<keyword evidence="3" id="KW-1185">Reference proteome</keyword>
<dbReference type="AlphaFoldDB" id="A0AAV5SQR6"/>
<reference evidence="2" key="1">
    <citation type="submission" date="2023-10" db="EMBL/GenBank/DDBJ databases">
        <title>Genome assembly of Pristionchus species.</title>
        <authorList>
            <person name="Yoshida K."/>
            <person name="Sommer R.J."/>
        </authorList>
    </citation>
    <scope>NUCLEOTIDE SEQUENCE</scope>
    <source>
        <strain evidence="2">RS0144</strain>
    </source>
</reference>
<feature type="region of interest" description="Disordered" evidence="1">
    <location>
        <begin position="181"/>
        <end position="203"/>
    </location>
</feature>
<dbReference type="EMBL" id="BTSX01000002">
    <property type="protein sequence ID" value="GMS85488.1"/>
    <property type="molecule type" value="Genomic_DNA"/>
</dbReference>
<gene>
    <name evidence="2" type="ORF">PENTCL1PPCAC_7663</name>
</gene>
<dbReference type="Proteomes" id="UP001432027">
    <property type="component" value="Unassembled WGS sequence"/>
</dbReference>
<feature type="non-terminal residue" evidence="2">
    <location>
        <position position="203"/>
    </location>
</feature>
<feature type="non-terminal residue" evidence="2">
    <location>
        <position position="1"/>
    </location>
</feature>
<name>A0AAV5SQR6_9BILA</name>
<protein>
    <submittedName>
        <fullName evidence="2">Uncharacterized protein</fullName>
    </submittedName>
</protein>
<evidence type="ECO:0000313" key="2">
    <source>
        <dbReference type="EMBL" id="GMS85488.1"/>
    </source>
</evidence>
<evidence type="ECO:0000256" key="1">
    <source>
        <dbReference type="SAM" id="MobiDB-lite"/>
    </source>
</evidence>
<sequence>ITKGTNSVRTVETAEPSTIIPSTDEEWLDALFGAHETPTLPPSNRWRHPPIRPTLTCWEQILSNVEADEKLSRAEAEERKKQAIRRLIESEATATMSGDLANFHVLPHFIRQTTHMLERLARLTSAAVARGARQCSVCDPSDIHETAIKLILEDAKRLVEENVRLRAMLPTVEIPEEEAEAMKSMEKQEQINGPFSNIDFESE</sequence>
<comment type="caution">
    <text evidence="2">The sequence shown here is derived from an EMBL/GenBank/DDBJ whole genome shotgun (WGS) entry which is preliminary data.</text>
</comment>
<organism evidence="2 3">
    <name type="scientific">Pristionchus entomophagus</name>
    <dbReference type="NCBI Taxonomy" id="358040"/>
    <lineage>
        <taxon>Eukaryota</taxon>
        <taxon>Metazoa</taxon>
        <taxon>Ecdysozoa</taxon>
        <taxon>Nematoda</taxon>
        <taxon>Chromadorea</taxon>
        <taxon>Rhabditida</taxon>
        <taxon>Rhabditina</taxon>
        <taxon>Diplogasteromorpha</taxon>
        <taxon>Diplogasteroidea</taxon>
        <taxon>Neodiplogasteridae</taxon>
        <taxon>Pristionchus</taxon>
    </lineage>
</organism>
<accession>A0AAV5SQR6</accession>
<evidence type="ECO:0000313" key="3">
    <source>
        <dbReference type="Proteomes" id="UP001432027"/>
    </source>
</evidence>
<proteinExistence type="predicted"/>